<sequence>MRLFFLVFTPTSQVHPVVDMKVVLVLVSVFFTKALTLQCYECVEESPHTCKRSRECSDECNSNTATLSLGGVQLAQSLRSCQPAVFCVTGRINAGLLKATVNSKCCRTDLCNNHVVPALPKQFPNGKKCCGNNDCSNIVKCEGDEDRCINGSVNPFVKVSLKGCASKSICDGLVSISHHFNVTADIKCCEGNLCNTAISINLGLLIMLGSLLTSILFP</sequence>
<keyword evidence="5" id="KW-1185">Reference proteome</keyword>
<dbReference type="GO" id="GO:0005576">
    <property type="term" value="C:extracellular region"/>
    <property type="evidence" value="ECO:0007669"/>
    <property type="project" value="UniProtKB-SubCell"/>
</dbReference>
<reference evidence="4 5" key="1">
    <citation type="submission" date="2020-10" db="EMBL/GenBank/DDBJ databases">
        <title>Pygocentrus nattereri (red-bellied piranha) genome, fPygNat1, primary haplotype.</title>
        <authorList>
            <person name="Myers G."/>
            <person name="Meyer A."/>
            <person name="Karagic N."/>
            <person name="Pippel M."/>
            <person name="Winkler S."/>
            <person name="Tracey A."/>
            <person name="Wood J."/>
            <person name="Formenti G."/>
            <person name="Howe K."/>
            <person name="Fedrigo O."/>
            <person name="Jarvis E.D."/>
        </authorList>
    </citation>
    <scope>NUCLEOTIDE SEQUENCE [LARGE SCALE GENOMIC DNA]</scope>
</reference>
<organism evidence="4 5">
    <name type="scientific">Pygocentrus nattereri</name>
    <name type="common">Red-bellied piranha</name>
    <dbReference type="NCBI Taxonomy" id="42514"/>
    <lineage>
        <taxon>Eukaryota</taxon>
        <taxon>Metazoa</taxon>
        <taxon>Chordata</taxon>
        <taxon>Craniata</taxon>
        <taxon>Vertebrata</taxon>
        <taxon>Euteleostomi</taxon>
        <taxon>Actinopterygii</taxon>
        <taxon>Neopterygii</taxon>
        <taxon>Teleostei</taxon>
        <taxon>Ostariophysi</taxon>
        <taxon>Characiformes</taxon>
        <taxon>Characoidei</taxon>
        <taxon>Pygocentrus</taxon>
    </lineage>
</organism>
<dbReference type="Gene3D" id="2.10.60.10">
    <property type="entry name" value="CD59"/>
    <property type="match status" value="2"/>
</dbReference>
<dbReference type="InterPro" id="IPR016054">
    <property type="entry name" value="LY6_UPA_recep-like"/>
</dbReference>
<dbReference type="PANTHER" id="PTHR20914:SF9">
    <property type="entry name" value="COILED, ISOFORM A"/>
    <property type="match status" value="1"/>
</dbReference>
<accession>A0A3B4D467</accession>
<protein>
    <recommendedName>
        <fullName evidence="3">UPAR/Ly6 domain-containing protein</fullName>
    </recommendedName>
</protein>
<reference evidence="4" key="3">
    <citation type="submission" date="2025-09" db="UniProtKB">
        <authorList>
            <consortium name="Ensembl"/>
        </authorList>
    </citation>
    <scope>IDENTIFICATION</scope>
</reference>
<name>A0A3B4D467_PYGNA</name>
<dbReference type="STRING" id="42514.ENSPNAP00000017689"/>
<dbReference type="AlphaFoldDB" id="A0A3B4D467"/>
<comment type="subcellular location">
    <subcellularLocation>
        <location evidence="1">Secreted</location>
    </subcellularLocation>
</comment>
<dbReference type="Proteomes" id="UP001501920">
    <property type="component" value="Chromosome 9"/>
</dbReference>
<dbReference type="OMA" id="ECPSESH"/>
<evidence type="ECO:0000313" key="5">
    <source>
        <dbReference type="Proteomes" id="UP001501920"/>
    </source>
</evidence>
<evidence type="ECO:0000256" key="2">
    <source>
        <dbReference type="ARBA" id="ARBA00022525"/>
    </source>
</evidence>
<reference evidence="4" key="2">
    <citation type="submission" date="2025-08" db="UniProtKB">
        <authorList>
            <consortium name="Ensembl"/>
        </authorList>
    </citation>
    <scope>IDENTIFICATION</scope>
</reference>
<dbReference type="Pfam" id="PF00021">
    <property type="entry name" value="UPAR_LY6"/>
    <property type="match status" value="2"/>
</dbReference>
<evidence type="ECO:0000313" key="4">
    <source>
        <dbReference type="Ensembl" id="ENSPNAP00000017689.1"/>
    </source>
</evidence>
<dbReference type="GO" id="GO:0098552">
    <property type="term" value="C:side of membrane"/>
    <property type="evidence" value="ECO:0007669"/>
    <property type="project" value="UniProtKB-KW"/>
</dbReference>
<dbReference type="GeneTree" id="ENSGT00940000163304"/>
<keyword evidence="2" id="KW-0964">Secreted</keyword>
<dbReference type="InterPro" id="IPR050918">
    <property type="entry name" value="CNF-like_PLA2_Inhibitor"/>
</dbReference>
<proteinExistence type="predicted"/>
<evidence type="ECO:0000256" key="1">
    <source>
        <dbReference type="ARBA" id="ARBA00004613"/>
    </source>
</evidence>
<feature type="domain" description="UPAR/Ly6" evidence="3">
    <location>
        <begin position="37"/>
        <end position="126"/>
    </location>
</feature>
<dbReference type="PANTHER" id="PTHR20914">
    <property type="entry name" value="LY6/PLAUR DOMAIN-CONTAINING PROTEIN 8"/>
    <property type="match status" value="1"/>
</dbReference>
<dbReference type="Ensembl" id="ENSPNAT00000026566.2">
    <property type="protein sequence ID" value="ENSPNAP00000017689.1"/>
    <property type="gene ID" value="ENSPNAG00000023974.2"/>
</dbReference>
<dbReference type="SMART" id="SM00134">
    <property type="entry name" value="LU"/>
    <property type="match status" value="2"/>
</dbReference>
<dbReference type="InterPro" id="IPR045860">
    <property type="entry name" value="Snake_toxin-like_sf"/>
</dbReference>
<feature type="domain" description="UPAR/Ly6" evidence="3">
    <location>
        <begin position="128"/>
        <end position="207"/>
    </location>
</feature>
<evidence type="ECO:0000259" key="3">
    <source>
        <dbReference type="SMART" id="SM00134"/>
    </source>
</evidence>
<dbReference type="SUPFAM" id="SSF57302">
    <property type="entry name" value="Snake toxin-like"/>
    <property type="match status" value="2"/>
</dbReference>